<keyword evidence="1" id="KW-0808">Transferase</keyword>
<dbReference type="CDD" id="cd04301">
    <property type="entry name" value="NAT_SF"/>
    <property type="match status" value="1"/>
</dbReference>
<proteinExistence type="predicted"/>
<evidence type="ECO:0000313" key="5">
    <source>
        <dbReference type="Proteomes" id="UP000581688"/>
    </source>
</evidence>
<dbReference type="PANTHER" id="PTHR43626">
    <property type="entry name" value="ACYL-COA N-ACYLTRANSFERASE"/>
    <property type="match status" value="1"/>
</dbReference>
<dbReference type="AlphaFoldDB" id="A0A841Q9G9"/>
<dbReference type="RefSeq" id="WP_311771636.1">
    <property type="nucleotide sequence ID" value="NZ_CADDWK010000013.1"/>
</dbReference>
<dbReference type="Pfam" id="PF00583">
    <property type="entry name" value="Acetyltransf_1"/>
    <property type="match status" value="1"/>
</dbReference>
<feature type="domain" description="N-acetyltransferase" evidence="3">
    <location>
        <begin position="3"/>
        <end position="107"/>
    </location>
</feature>
<dbReference type="GO" id="GO:0008080">
    <property type="term" value="F:N-acetyltransferase activity"/>
    <property type="evidence" value="ECO:0007669"/>
    <property type="project" value="InterPro"/>
</dbReference>
<gene>
    <name evidence="4" type="ORF">HNQ94_003433</name>
</gene>
<keyword evidence="4" id="KW-0689">Ribosomal protein</keyword>
<sequence>MSFKIMSFAERPIKANDLMTLYHDAGWWGERKEQDIELMLQRVISVGIWKNDVLIGFARAVSDGSFRAYIEDVVIHKEFQKTGIGTKLVSRLLDELSDIDIISVKRI</sequence>
<dbReference type="GO" id="GO:0005737">
    <property type="term" value="C:cytoplasm"/>
    <property type="evidence" value="ECO:0007669"/>
    <property type="project" value="TreeGrafter"/>
</dbReference>
<protein>
    <submittedName>
        <fullName evidence="4">Ribosomal protein S18 acetylase RimI-like enzyme</fullName>
    </submittedName>
</protein>
<dbReference type="GO" id="GO:0005840">
    <property type="term" value="C:ribosome"/>
    <property type="evidence" value="ECO:0007669"/>
    <property type="project" value="UniProtKB-KW"/>
</dbReference>
<reference evidence="4 5" key="1">
    <citation type="submission" date="2020-08" db="EMBL/GenBank/DDBJ databases">
        <title>Genomic Encyclopedia of Type Strains, Phase IV (KMG-IV): sequencing the most valuable type-strain genomes for metagenomic binning, comparative biology and taxonomic classification.</title>
        <authorList>
            <person name="Goeker M."/>
        </authorList>
    </citation>
    <scope>NUCLEOTIDE SEQUENCE [LARGE SCALE GENOMIC DNA]</scope>
    <source>
        <strain evidence="4 5">DSM 19612</strain>
    </source>
</reference>
<comment type="caution">
    <text evidence="4">The sequence shown here is derived from an EMBL/GenBank/DDBJ whole genome shotgun (WGS) entry which is preliminary data.</text>
</comment>
<dbReference type="SUPFAM" id="SSF55729">
    <property type="entry name" value="Acyl-CoA N-acyltransferases (Nat)"/>
    <property type="match status" value="1"/>
</dbReference>
<evidence type="ECO:0000313" key="4">
    <source>
        <dbReference type="EMBL" id="MBB6454944.1"/>
    </source>
</evidence>
<dbReference type="InterPro" id="IPR000182">
    <property type="entry name" value="GNAT_dom"/>
</dbReference>
<dbReference type="PROSITE" id="PS51186">
    <property type="entry name" value="GNAT"/>
    <property type="match status" value="1"/>
</dbReference>
<evidence type="ECO:0000256" key="2">
    <source>
        <dbReference type="ARBA" id="ARBA00023315"/>
    </source>
</evidence>
<name>A0A841Q9G9_9BACI</name>
<accession>A0A841Q9G9</accession>
<keyword evidence="4" id="KW-0687">Ribonucleoprotein</keyword>
<dbReference type="Gene3D" id="3.40.630.30">
    <property type="match status" value="1"/>
</dbReference>
<keyword evidence="5" id="KW-1185">Reference proteome</keyword>
<dbReference type="PANTHER" id="PTHR43626:SF4">
    <property type="entry name" value="GCN5-RELATED N-ACETYLTRANSFERASE 2, CHLOROPLASTIC"/>
    <property type="match status" value="1"/>
</dbReference>
<evidence type="ECO:0000259" key="3">
    <source>
        <dbReference type="PROSITE" id="PS51186"/>
    </source>
</evidence>
<evidence type="ECO:0000256" key="1">
    <source>
        <dbReference type="ARBA" id="ARBA00022679"/>
    </source>
</evidence>
<dbReference type="Proteomes" id="UP000581688">
    <property type="component" value="Unassembled WGS sequence"/>
</dbReference>
<organism evidence="4 5">
    <name type="scientific">Salirhabdus euzebyi</name>
    <dbReference type="NCBI Taxonomy" id="394506"/>
    <lineage>
        <taxon>Bacteria</taxon>
        <taxon>Bacillati</taxon>
        <taxon>Bacillota</taxon>
        <taxon>Bacilli</taxon>
        <taxon>Bacillales</taxon>
        <taxon>Bacillaceae</taxon>
        <taxon>Salirhabdus</taxon>
    </lineage>
</organism>
<dbReference type="InterPro" id="IPR016181">
    <property type="entry name" value="Acyl_CoA_acyltransferase"/>
</dbReference>
<dbReference type="EMBL" id="JACHGH010000013">
    <property type="protein sequence ID" value="MBB6454944.1"/>
    <property type="molecule type" value="Genomic_DNA"/>
</dbReference>
<keyword evidence="2" id="KW-0012">Acyltransferase</keyword>
<dbReference type="InterPro" id="IPR045039">
    <property type="entry name" value="NSI-like"/>
</dbReference>